<dbReference type="OrthoDB" id="10316030at2759"/>
<protein>
    <submittedName>
        <fullName evidence="1">Uncharacterized protein</fullName>
    </submittedName>
</protein>
<organism evidence="1 2">
    <name type="scientific">Blastomyces silverae</name>
    <dbReference type="NCBI Taxonomy" id="2060906"/>
    <lineage>
        <taxon>Eukaryota</taxon>
        <taxon>Fungi</taxon>
        <taxon>Dikarya</taxon>
        <taxon>Ascomycota</taxon>
        <taxon>Pezizomycotina</taxon>
        <taxon>Eurotiomycetes</taxon>
        <taxon>Eurotiomycetidae</taxon>
        <taxon>Onygenales</taxon>
        <taxon>Ajellomycetaceae</taxon>
        <taxon>Blastomyces</taxon>
    </lineage>
</organism>
<proteinExistence type="predicted"/>
<name>A0A0H1BPW7_9EURO</name>
<evidence type="ECO:0000313" key="1">
    <source>
        <dbReference type="EMBL" id="KLJ13077.1"/>
    </source>
</evidence>
<keyword evidence="2" id="KW-1185">Reference proteome</keyword>
<evidence type="ECO:0000313" key="2">
    <source>
        <dbReference type="Proteomes" id="UP000053573"/>
    </source>
</evidence>
<reference evidence="2" key="1">
    <citation type="journal article" date="2015" name="PLoS Genet.">
        <title>The dynamic genome and transcriptome of the human fungal pathogen Blastomyces and close relative Emmonsia.</title>
        <authorList>
            <person name="Munoz J.F."/>
            <person name="Gauthier G.M."/>
            <person name="Desjardins C.A."/>
            <person name="Gallo J.E."/>
            <person name="Holder J."/>
            <person name="Sullivan T.D."/>
            <person name="Marty A.J."/>
            <person name="Carmen J.C."/>
            <person name="Chen Z."/>
            <person name="Ding L."/>
            <person name="Gujja S."/>
            <person name="Magrini V."/>
            <person name="Misas E."/>
            <person name="Mitreva M."/>
            <person name="Priest M."/>
            <person name="Saif S."/>
            <person name="Whiston E.A."/>
            <person name="Young S."/>
            <person name="Zeng Q."/>
            <person name="Goldman W.E."/>
            <person name="Mardis E.R."/>
            <person name="Taylor J.W."/>
            <person name="McEwen J.G."/>
            <person name="Clay O.K."/>
            <person name="Klein B.S."/>
            <person name="Cuomo C.A."/>
        </authorList>
    </citation>
    <scope>NUCLEOTIDE SEQUENCE [LARGE SCALE GENOMIC DNA]</scope>
    <source>
        <strain evidence="2">UAMH 139</strain>
    </source>
</reference>
<accession>A0A0H1BPW7</accession>
<sequence length="81" mass="8994">MAFSCSSSPIPKCPYRCRSLLRARVRIVRQTKEELVPRPQLGATGCAHDAVDTIQQVSARISAHRKTRALVADALYDSRGR</sequence>
<dbReference type="EMBL" id="LDEV01000529">
    <property type="protein sequence ID" value="KLJ13077.1"/>
    <property type="molecule type" value="Genomic_DNA"/>
</dbReference>
<comment type="caution">
    <text evidence="1">The sequence shown here is derived from an EMBL/GenBank/DDBJ whole genome shotgun (WGS) entry which is preliminary data.</text>
</comment>
<dbReference type="Proteomes" id="UP000053573">
    <property type="component" value="Unassembled WGS sequence"/>
</dbReference>
<dbReference type="AlphaFoldDB" id="A0A0H1BPW7"/>
<gene>
    <name evidence="1" type="ORF">EMPG_11961</name>
</gene>